<keyword evidence="4" id="KW-1185">Reference proteome</keyword>
<proteinExistence type="inferred from homology"/>
<comment type="similarity">
    <text evidence="1">Belongs to the UPF0065 (bug) family.</text>
</comment>
<dbReference type="InterPro" id="IPR005064">
    <property type="entry name" value="BUG"/>
</dbReference>
<name>A0ABP3L913_9BURK</name>
<dbReference type="SUPFAM" id="SSF53850">
    <property type="entry name" value="Periplasmic binding protein-like II"/>
    <property type="match status" value="1"/>
</dbReference>
<dbReference type="PANTHER" id="PTHR42928:SF5">
    <property type="entry name" value="BLR1237 PROTEIN"/>
    <property type="match status" value="1"/>
</dbReference>
<dbReference type="PANTHER" id="PTHR42928">
    <property type="entry name" value="TRICARBOXYLATE-BINDING PROTEIN"/>
    <property type="match status" value="1"/>
</dbReference>
<accession>A0ABP3L913</accession>
<feature type="chain" id="PRO_5045273739" evidence="2">
    <location>
        <begin position="26"/>
        <end position="326"/>
    </location>
</feature>
<evidence type="ECO:0000313" key="4">
    <source>
        <dbReference type="Proteomes" id="UP001501706"/>
    </source>
</evidence>
<protein>
    <submittedName>
        <fullName evidence="3">Tripartite tricarboxylate transporter substrate binding protein</fullName>
    </submittedName>
</protein>
<dbReference type="Gene3D" id="3.40.190.150">
    <property type="entry name" value="Bordetella uptake gene, domain 1"/>
    <property type="match status" value="1"/>
</dbReference>
<comment type="caution">
    <text evidence="3">The sequence shown here is derived from an EMBL/GenBank/DDBJ whole genome shotgun (WGS) entry which is preliminary data.</text>
</comment>
<organism evidence="3 4">
    <name type="scientific">Pigmentiphaga daeguensis</name>
    <dbReference type="NCBI Taxonomy" id="414049"/>
    <lineage>
        <taxon>Bacteria</taxon>
        <taxon>Pseudomonadati</taxon>
        <taxon>Pseudomonadota</taxon>
        <taxon>Betaproteobacteria</taxon>
        <taxon>Burkholderiales</taxon>
        <taxon>Alcaligenaceae</taxon>
        <taxon>Pigmentiphaga</taxon>
    </lineage>
</organism>
<evidence type="ECO:0000313" key="3">
    <source>
        <dbReference type="EMBL" id="GAA0494429.1"/>
    </source>
</evidence>
<gene>
    <name evidence="3" type="ORF">GCM10009097_08020</name>
</gene>
<dbReference type="EMBL" id="BAAAEN010000002">
    <property type="protein sequence ID" value="GAA0494429.1"/>
    <property type="molecule type" value="Genomic_DNA"/>
</dbReference>
<evidence type="ECO:0000256" key="1">
    <source>
        <dbReference type="ARBA" id="ARBA00006987"/>
    </source>
</evidence>
<dbReference type="InterPro" id="IPR042100">
    <property type="entry name" value="Bug_dom1"/>
</dbReference>
<sequence length="326" mass="34591">MPRFATSWLLCAGLAPLAWQSPALGDDWPTRPVKLVVSHAPGSSTDIVARYIATQLARGWAQPIVIENKPGGQNIIGAQAVTRASPDGYTLFYGTTSALVSNLYTIKGLPYDPVKDFVPIRFIGYSPFMIAATAGLKASTLKEALSAPGKDGTGPRVATEGAKTFSGILANTLESMSGARWTTVPYSKSSEALQDTIAGRTDLVVLPAIVVMNHVGQGRLKALAVSTASRLPSMPDVPALGETFPGFGLAGWHMLAAPAGTPASVVARLNRELDTLLAKPEIARHLASLGLDTDPALSTADQNRRFLQQEHATWQRITRQTGLLPE</sequence>
<keyword evidence="2" id="KW-0732">Signal</keyword>
<reference evidence="4" key="1">
    <citation type="journal article" date="2019" name="Int. J. Syst. Evol. Microbiol.">
        <title>The Global Catalogue of Microorganisms (GCM) 10K type strain sequencing project: providing services to taxonomists for standard genome sequencing and annotation.</title>
        <authorList>
            <consortium name="The Broad Institute Genomics Platform"/>
            <consortium name="The Broad Institute Genome Sequencing Center for Infectious Disease"/>
            <person name="Wu L."/>
            <person name="Ma J."/>
        </authorList>
    </citation>
    <scope>NUCLEOTIDE SEQUENCE [LARGE SCALE GENOMIC DNA]</scope>
    <source>
        <strain evidence="4">JCM 14330</strain>
    </source>
</reference>
<evidence type="ECO:0000256" key="2">
    <source>
        <dbReference type="SAM" id="SignalP"/>
    </source>
</evidence>
<dbReference type="PIRSF" id="PIRSF017082">
    <property type="entry name" value="YflP"/>
    <property type="match status" value="1"/>
</dbReference>
<dbReference type="RefSeq" id="WP_087841439.1">
    <property type="nucleotide sequence ID" value="NZ_BAAAEN010000002.1"/>
</dbReference>
<feature type="signal peptide" evidence="2">
    <location>
        <begin position="1"/>
        <end position="25"/>
    </location>
</feature>
<dbReference type="Gene3D" id="3.40.190.10">
    <property type="entry name" value="Periplasmic binding protein-like II"/>
    <property type="match status" value="1"/>
</dbReference>
<dbReference type="Pfam" id="PF03401">
    <property type="entry name" value="TctC"/>
    <property type="match status" value="1"/>
</dbReference>
<dbReference type="Proteomes" id="UP001501706">
    <property type="component" value="Unassembled WGS sequence"/>
</dbReference>